<dbReference type="InterPro" id="IPR011042">
    <property type="entry name" value="6-blade_b-propeller_TolB-like"/>
</dbReference>
<evidence type="ECO:0000313" key="3">
    <source>
        <dbReference type="EMBL" id="CPR20946.1"/>
    </source>
</evidence>
<keyword evidence="4" id="KW-1185">Reference proteome</keyword>
<feature type="chain" id="PRO_5005194293" evidence="1">
    <location>
        <begin position="37"/>
        <end position="384"/>
    </location>
</feature>
<dbReference type="PANTHER" id="PTHR19328">
    <property type="entry name" value="HEDGEHOG-INTERACTING PROTEIN"/>
    <property type="match status" value="1"/>
</dbReference>
<dbReference type="RefSeq" id="WP_048639262.1">
    <property type="nucleotide sequence ID" value="NZ_CGIG01000001.1"/>
</dbReference>
<dbReference type="InterPro" id="IPR011041">
    <property type="entry name" value="Quinoprot_gluc/sorb_DH_b-prop"/>
</dbReference>
<organism evidence="3 4">
    <name type="scientific">Brenneria goodwinii</name>
    <dbReference type="NCBI Taxonomy" id="1109412"/>
    <lineage>
        <taxon>Bacteria</taxon>
        <taxon>Pseudomonadati</taxon>
        <taxon>Pseudomonadota</taxon>
        <taxon>Gammaproteobacteria</taxon>
        <taxon>Enterobacterales</taxon>
        <taxon>Pectobacteriaceae</taxon>
        <taxon>Brenneria</taxon>
    </lineage>
</organism>
<evidence type="ECO:0000313" key="4">
    <source>
        <dbReference type="Proteomes" id="UP000044377"/>
    </source>
</evidence>
<reference evidence="4" key="1">
    <citation type="submission" date="2015-01" db="EMBL/GenBank/DDBJ databases">
        <authorList>
            <person name="Paterson Steve"/>
        </authorList>
    </citation>
    <scope>NUCLEOTIDE SEQUENCE [LARGE SCALE GENOMIC DNA]</scope>
    <source>
        <strain evidence="4">OBR1</strain>
    </source>
</reference>
<dbReference type="Gene3D" id="2.120.10.30">
    <property type="entry name" value="TolB, C-terminal domain"/>
    <property type="match status" value="1"/>
</dbReference>
<dbReference type="Proteomes" id="UP000044377">
    <property type="component" value="Unassembled WGS sequence"/>
</dbReference>
<dbReference type="AlphaFoldDB" id="A0A0G4K1Q1"/>
<sequence length="384" mass="42173">MPRNSSPDDSSLSSRLTRLLLSGAALLLAVSGSLSAATLKVTELQDKLDHPWSLAFLPDAQGLLITERAGNLRRWQPGAGLSAPIAGVPRVYARSQGGLLEVTLSPDFAQSRRIYLSFAEEGSDGKAGTAVGYGRLSDDYARLENFTVFFRQEPKLSTGNHFGGKLVFDRQGYLFIALGENNQRPTAQDLDKLQGKIVRLTGDGQIPPDNPLVNRANARPEIWSYGHRNPQGIAINPWSGALWENEHGPRGGDEINIPQAGENYGWPIATYGINYSGEKIPEAKGGQVAGMADPIFYWQKSPAVSGMAFYNSERFPQWKNSLFIGALAERNLIRLTLDGDSVVAEERLLNERNERIREVRLGPDGYIYLLTDHDNGKLLQVGLE</sequence>
<dbReference type="SUPFAM" id="SSF50952">
    <property type="entry name" value="Soluble quinoprotein glucose dehydrogenase"/>
    <property type="match status" value="1"/>
</dbReference>
<dbReference type="GO" id="GO:0016491">
    <property type="term" value="F:oxidoreductase activity"/>
    <property type="evidence" value="ECO:0007669"/>
    <property type="project" value="UniProtKB-KW"/>
</dbReference>
<proteinExistence type="predicted"/>
<keyword evidence="1" id="KW-0732">Signal</keyword>
<keyword evidence="3" id="KW-0560">Oxidoreductase</keyword>
<feature type="signal peptide" evidence="1">
    <location>
        <begin position="1"/>
        <end position="36"/>
    </location>
</feature>
<dbReference type="PANTHER" id="PTHR19328:SF75">
    <property type="entry name" value="ALDOSE SUGAR DEHYDROGENASE YLII"/>
    <property type="match status" value="1"/>
</dbReference>
<dbReference type="EMBL" id="CGIG01000001">
    <property type="protein sequence ID" value="CPR20946.1"/>
    <property type="molecule type" value="Genomic_DNA"/>
</dbReference>
<gene>
    <name evidence="3" type="ORF">BN1221_04604c</name>
</gene>
<evidence type="ECO:0000256" key="1">
    <source>
        <dbReference type="SAM" id="SignalP"/>
    </source>
</evidence>
<name>A0A0G4K1Q1_9GAMM</name>
<dbReference type="InterPro" id="IPR012938">
    <property type="entry name" value="Glc/Sorbosone_DH"/>
</dbReference>
<protein>
    <submittedName>
        <fullName evidence="3">Soluble aldose sugar dehydrogenase, PQQ-dependent</fullName>
        <ecNumber evidence="3">1.1.5.-</ecNumber>
    </submittedName>
</protein>
<evidence type="ECO:0000259" key="2">
    <source>
        <dbReference type="Pfam" id="PF07995"/>
    </source>
</evidence>
<feature type="domain" description="Glucose/Sorbosone dehydrogenase" evidence="2">
    <location>
        <begin position="48"/>
        <end position="379"/>
    </location>
</feature>
<dbReference type="EC" id="1.1.5.-" evidence="3"/>
<dbReference type="Pfam" id="PF07995">
    <property type="entry name" value="GSDH"/>
    <property type="match status" value="1"/>
</dbReference>
<accession>A0A0G4K1Q1</accession>
<dbReference type="OrthoDB" id="9770043at2"/>